<organism evidence="1 2">
    <name type="scientific">Saprolegnia parasitica (strain CBS 223.65)</name>
    <dbReference type="NCBI Taxonomy" id="695850"/>
    <lineage>
        <taxon>Eukaryota</taxon>
        <taxon>Sar</taxon>
        <taxon>Stramenopiles</taxon>
        <taxon>Oomycota</taxon>
        <taxon>Saprolegniomycetes</taxon>
        <taxon>Saprolegniales</taxon>
        <taxon>Saprolegniaceae</taxon>
        <taxon>Saprolegnia</taxon>
    </lineage>
</organism>
<dbReference type="KEGG" id="spar:SPRG_17975"/>
<dbReference type="EMBL" id="KK584079">
    <property type="protein sequence ID" value="KDO16509.1"/>
    <property type="molecule type" value="Genomic_DNA"/>
</dbReference>
<protein>
    <submittedName>
        <fullName evidence="1">Uncharacterized protein</fullName>
    </submittedName>
</protein>
<evidence type="ECO:0000313" key="1">
    <source>
        <dbReference type="EMBL" id="KDO16509.1"/>
    </source>
</evidence>
<name>A0A067BDR5_SAPPC</name>
<keyword evidence="2" id="KW-1185">Reference proteome</keyword>
<dbReference type="VEuPathDB" id="FungiDB:SPRG_17975"/>
<dbReference type="GeneID" id="24139502"/>
<reference evidence="1 2" key="1">
    <citation type="journal article" date="2013" name="PLoS Genet.">
        <title>Distinctive expansion of potential virulence genes in the genome of the oomycete fish pathogen Saprolegnia parasitica.</title>
        <authorList>
            <person name="Jiang R.H."/>
            <person name="de Bruijn I."/>
            <person name="Haas B.J."/>
            <person name="Belmonte R."/>
            <person name="Lobach L."/>
            <person name="Christie J."/>
            <person name="van den Ackerveken G."/>
            <person name="Bottin A."/>
            <person name="Bulone V."/>
            <person name="Diaz-Moreno S.M."/>
            <person name="Dumas B."/>
            <person name="Fan L."/>
            <person name="Gaulin E."/>
            <person name="Govers F."/>
            <person name="Grenville-Briggs L.J."/>
            <person name="Horner N.R."/>
            <person name="Levin J.Z."/>
            <person name="Mammella M."/>
            <person name="Meijer H.J."/>
            <person name="Morris P."/>
            <person name="Nusbaum C."/>
            <person name="Oome S."/>
            <person name="Phillips A.J."/>
            <person name="van Rooyen D."/>
            <person name="Rzeszutek E."/>
            <person name="Saraiva M."/>
            <person name="Secombes C.J."/>
            <person name="Seidl M.F."/>
            <person name="Snel B."/>
            <person name="Stassen J.H."/>
            <person name="Sykes S."/>
            <person name="Tripathy S."/>
            <person name="van den Berg H."/>
            <person name="Vega-Arreguin J.C."/>
            <person name="Wawra S."/>
            <person name="Young S.K."/>
            <person name="Zeng Q."/>
            <person name="Dieguez-Uribeondo J."/>
            <person name="Russ C."/>
            <person name="Tyler B.M."/>
            <person name="van West P."/>
        </authorList>
    </citation>
    <scope>NUCLEOTIDE SEQUENCE [LARGE SCALE GENOMIC DNA]</scope>
    <source>
        <strain evidence="1 2">CBS 223.65</strain>
    </source>
</reference>
<sequence>MLSDADMARVWATAHNGGLSVLSGIPVNGSIALDLQSIATHGLTPINGASLLTNVQLAIDLGTLVVKDISTRPATSSKTSNLNASNRSTIVNAIPNRIWSVQVDLNTKVCRRQGVGSPVVSQCFAGAYGALCYPKCNEGYKRAGAQPPRCVSRLNHLEKTGLFCYPPCATNQVGPFCWPDCVVACVSTTVDILGSSATITLTLVSLDDIGLIIHFGVCPK</sequence>
<dbReference type="RefSeq" id="XP_012212784.1">
    <property type="nucleotide sequence ID" value="XM_012357394.1"/>
</dbReference>
<dbReference type="AlphaFoldDB" id="A0A067BDR5"/>
<gene>
    <name evidence="1" type="ORF">SPRG_17975</name>
</gene>
<proteinExistence type="predicted"/>
<dbReference type="Proteomes" id="UP000030745">
    <property type="component" value="Unassembled WGS sequence"/>
</dbReference>
<accession>A0A067BDR5</accession>
<evidence type="ECO:0000313" key="2">
    <source>
        <dbReference type="Proteomes" id="UP000030745"/>
    </source>
</evidence>